<feature type="compositionally biased region" description="Polar residues" evidence="9">
    <location>
        <begin position="102"/>
        <end position="123"/>
    </location>
</feature>
<keyword evidence="8" id="KW-0503">Monooxygenase</keyword>
<dbReference type="InterPro" id="IPR001128">
    <property type="entry name" value="Cyt_P450"/>
</dbReference>
<evidence type="ECO:0000256" key="4">
    <source>
        <dbReference type="ARBA" id="ARBA00022617"/>
    </source>
</evidence>
<comment type="similarity">
    <text evidence="3">Belongs to the cytochrome P450 family.</text>
</comment>
<evidence type="ECO:0000313" key="12">
    <source>
        <dbReference type="Proteomes" id="UP000310158"/>
    </source>
</evidence>
<proteinExistence type="inferred from homology"/>
<keyword evidence="5" id="KW-0479">Metal-binding</keyword>
<dbReference type="SUPFAM" id="SSF48264">
    <property type="entry name" value="Cytochrome P450"/>
    <property type="match status" value="1"/>
</dbReference>
<keyword evidence="10" id="KW-0472">Membrane</keyword>
<evidence type="ECO:0000256" key="6">
    <source>
        <dbReference type="ARBA" id="ARBA00023002"/>
    </source>
</evidence>
<dbReference type="GO" id="GO:0020037">
    <property type="term" value="F:heme binding"/>
    <property type="evidence" value="ECO:0007669"/>
    <property type="project" value="InterPro"/>
</dbReference>
<dbReference type="InterPro" id="IPR036396">
    <property type="entry name" value="Cyt_P450_sf"/>
</dbReference>
<feature type="transmembrane region" description="Helical" evidence="10">
    <location>
        <begin position="293"/>
        <end position="318"/>
    </location>
</feature>
<evidence type="ECO:0000256" key="3">
    <source>
        <dbReference type="ARBA" id="ARBA00010617"/>
    </source>
</evidence>
<evidence type="ECO:0000256" key="8">
    <source>
        <dbReference type="ARBA" id="ARBA00023033"/>
    </source>
</evidence>
<accession>A0A4S4LWB7</accession>
<feature type="region of interest" description="Disordered" evidence="9">
    <location>
        <begin position="102"/>
        <end position="135"/>
    </location>
</feature>
<evidence type="ECO:0000256" key="2">
    <source>
        <dbReference type="ARBA" id="ARBA00005179"/>
    </source>
</evidence>
<evidence type="ECO:0000313" key="11">
    <source>
        <dbReference type="EMBL" id="THH16792.1"/>
    </source>
</evidence>
<feature type="compositionally biased region" description="Polar residues" evidence="9">
    <location>
        <begin position="33"/>
        <end position="48"/>
    </location>
</feature>
<dbReference type="AlphaFoldDB" id="A0A4S4LWB7"/>
<dbReference type="Gene3D" id="1.10.630.10">
    <property type="entry name" value="Cytochrome P450"/>
    <property type="match status" value="1"/>
</dbReference>
<dbReference type="Pfam" id="PF00067">
    <property type="entry name" value="p450"/>
    <property type="match status" value="1"/>
</dbReference>
<comment type="caution">
    <text evidence="11">The sequence shown here is derived from an EMBL/GenBank/DDBJ whole genome shotgun (WGS) entry which is preliminary data.</text>
</comment>
<sequence length="564" mass="62993">MLLHFHPHHLAPATPMSSPLLASLSKTEAESHPANSPTRHSQQSHSNTSGGGAPPSSLALTIQPFFPLHPSQPQRPIFFLPSLQHLRTSSVFRPRMHSRIPSTLQNTTASPNTVLTSPSTAYRSSRMGPSPARMGAAHRLSGAQGLPAASRMAWILSCKLEKMPTSPRKRHGRLGRRRRLVMIQSATAEFCGPFALGPLRAAPHALLLLRDRGHVLLPRTFTHAIVLPRTHPRTPFFPNPSNVSVPWNPPLESLQEETEDDGEMDEFDEGPDVLLILDGSKAAYNSMGMDMAIATYLILMAHILLSALALTYAVWAVIYHTSRRSAMRTLPLPPGAEWIWGHERFVYMNPPGVAFRNWINLVGTAFRIKAAFGAPDIVMNDLVSLVQKEGDRARVNTIDWTGKATVSIVGRLTFLHDFEVGNNAEARNILIARKRGVSGVVQYAGFLSGVAYEMIRRNQDLVGVGQEKERKDLLSRLCATRYCEERISLNELYEQISTFIVAGFESTTTTLGFTIWELARQPDAQRRLREELATISGEPTYDDFQPRRKGTLNMWHLWRNKIWH</sequence>
<dbReference type="EMBL" id="SGPL01000142">
    <property type="protein sequence ID" value="THH16792.1"/>
    <property type="molecule type" value="Genomic_DNA"/>
</dbReference>
<gene>
    <name evidence="11" type="ORF">EW146_g3914</name>
</gene>
<feature type="region of interest" description="Disordered" evidence="9">
    <location>
        <begin position="23"/>
        <end position="58"/>
    </location>
</feature>
<evidence type="ECO:0000256" key="7">
    <source>
        <dbReference type="ARBA" id="ARBA00023004"/>
    </source>
</evidence>
<evidence type="ECO:0000256" key="5">
    <source>
        <dbReference type="ARBA" id="ARBA00022723"/>
    </source>
</evidence>
<keyword evidence="6" id="KW-0560">Oxidoreductase</keyword>
<evidence type="ECO:0000256" key="1">
    <source>
        <dbReference type="ARBA" id="ARBA00001971"/>
    </source>
</evidence>
<evidence type="ECO:0000256" key="10">
    <source>
        <dbReference type="SAM" id="Phobius"/>
    </source>
</evidence>
<reference evidence="11 12" key="1">
    <citation type="submission" date="2019-02" db="EMBL/GenBank/DDBJ databases">
        <title>Genome sequencing of the rare red list fungi Bondarzewia mesenterica.</title>
        <authorList>
            <person name="Buettner E."/>
            <person name="Kellner H."/>
        </authorList>
    </citation>
    <scope>NUCLEOTIDE SEQUENCE [LARGE SCALE GENOMIC DNA]</scope>
    <source>
        <strain evidence="11 12">DSM 108281</strain>
    </source>
</reference>
<keyword evidence="12" id="KW-1185">Reference proteome</keyword>
<dbReference type="PANTHER" id="PTHR24305:SF166">
    <property type="entry name" value="CYTOCHROME P450 12A4, MITOCHONDRIAL-RELATED"/>
    <property type="match status" value="1"/>
</dbReference>
<dbReference type="GO" id="GO:0005506">
    <property type="term" value="F:iron ion binding"/>
    <property type="evidence" value="ECO:0007669"/>
    <property type="project" value="InterPro"/>
</dbReference>
<dbReference type="GO" id="GO:0016705">
    <property type="term" value="F:oxidoreductase activity, acting on paired donors, with incorporation or reduction of molecular oxygen"/>
    <property type="evidence" value="ECO:0007669"/>
    <property type="project" value="InterPro"/>
</dbReference>
<keyword evidence="4" id="KW-0349">Heme</keyword>
<keyword evidence="7" id="KW-0408">Iron</keyword>
<protein>
    <recommendedName>
        <fullName evidence="13">Cytochrome P450</fullName>
    </recommendedName>
</protein>
<evidence type="ECO:0008006" key="13">
    <source>
        <dbReference type="Google" id="ProtNLM"/>
    </source>
</evidence>
<organism evidence="11 12">
    <name type="scientific">Bondarzewia mesenterica</name>
    <dbReference type="NCBI Taxonomy" id="1095465"/>
    <lineage>
        <taxon>Eukaryota</taxon>
        <taxon>Fungi</taxon>
        <taxon>Dikarya</taxon>
        <taxon>Basidiomycota</taxon>
        <taxon>Agaricomycotina</taxon>
        <taxon>Agaricomycetes</taxon>
        <taxon>Russulales</taxon>
        <taxon>Bondarzewiaceae</taxon>
        <taxon>Bondarzewia</taxon>
    </lineage>
</organism>
<dbReference type="InterPro" id="IPR050121">
    <property type="entry name" value="Cytochrome_P450_monoxygenase"/>
</dbReference>
<keyword evidence="10" id="KW-1133">Transmembrane helix</keyword>
<keyword evidence="10" id="KW-0812">Transmembrane</keyword>
<dbReference type="GO" id="GO:0004497">
    <property type="term" value="F:monooxygenase activity"/>
    <property type="evidence" value="ECO:0007669"/>
    <property type="project" value="UniProtKB-KW"/>
</dbReference>
<dbReference type="PANTHER" id="PTHR24305">
    <property type="entry name" value="CYTOCHROME P450"/>
    <property type="match status" value="1"/>
</dbReference>
<comment type="pathway">
    <text evidence="2">Secondary metabolite biosynthesis.</text>
</comment>
<dbReference type="Proteomes" id="UP000310158">
    <property type="component" value="Unassembled WGS sequence"/>
</dbReference>
<comment type="cofactor">
    <cofactor evidence="1">
        <name>heme</name>
        <dbReference type="ChEBI" id="CHEBI:30413"/>
    </cofactor>
</comment>
<evidence type="ECO:0000256" key="9">
    <source>
        <dbReference type="SAM" id="MobiDB-lite"/>
    </source>
</evidence>
<dbReference type="OrthoDB" id="1470350at2759"/>
<name>A0A4S4LWB7_9AGAM</name>